<keyword evidence="3" id="KW-1185">Reference proteome</keyword>
<organism evidence="2 3">
    <name type="scientific">Thioploca ingrica</name>
    <dbReference type="NCBI Taxonomy" id="40754"/>
    <lineage>
        <taxon>Bacteria</taxon>
        <taxon>Pseudomonadati</taxon>
        <taxon>Pseudomonadota</taxon>
        <taxon>Gammaproteobacteria</taxon>
        <taxon>Thiotrichales</taxon>
        <taxon>Thiotrichaceae</taxon>
        <taxon>Thioploca</taxon>
    </lineage>
</organism>
<proteinExistence type="predicted"/>
<keyword evidence="1" id="KW-0732">Signal</keyword>
<accession>A0A090AKE5</accession>
<dbReference type="InterPro" id="IPR011727">
    <property type="entry name" value="CHP02117"/>
</dbReference>
<dbReference type="OrthoDB" id="211174at2"/>
<dbReference type="PROSITE" id="PS51257">
    <property type="entry name" value="PROKAR_LIPOPROTEIN"/>
    <property type="match status" value="1"/>
</dbReference>
<dbReference type="EMBL" id="AP014633">
    <property type="protein sequence ID" value="BAP58029.1"/>
    <property type="molecule type" value="Genomic_DNA"/>
</dbReference>
<protein>
    <recommendedName>
        <fullName evidence="4">TIGR02117 family protein</fullName>
    </recommendedName>
</protein>
<gene>
    <name evidence="2" type="ORF">THII_3732</name>
</gene>
<dbReference type="Pfam" id="PF09601">
    <property type="entry name" value="DUF2459"/>
    <property type="match status" value="1"/>
</dbReference>
<reference evidence="2 3" key="1">
    <citation type="journal article" date="2014" name="ISME J.">
        <title>Ecophysiology of Thioploca ingrica as revealed by the complete genome sequence supplemented with proteomic evidence.</title>
        <authorList>
            <person name="Kojima H."/>
            <person name="Ogura Y."/>
            <person name="Yamamoto N."/>
            <person name="Togashi T."/>
            <person name="Mori H."/>
            <person name="Watanabe T."/>
            <person name="Nemoto F."/>
            <person name="Kurokawa K."/>
            <person name="Hayashi T."/>
            <person name="Fukui M."/>
        </authorList>
    </citation>
    <scope>NUCLEOTIDE SEQUENCE [LARGE SCALE GENOMIC DNA]</scope>
</reference>
<name>A0A090AKE5_9GAMM</name>
<feature type="signal peptide" evidence="1">
    <location>
        <begin position="1"/>
        <end position="17"/>
    </location>
</feature>
<evidence type="ECO:0000313" key="2">
    <source>
        <dbReference type="EMBL" id="BAP58029.1"/>
    </source>
</evidence>
<dbReference type="HOGENOM" id="CLU_086263_1_0_6"/>
<evidence type="ECO:0008006" key="4">
    <source>
        <dbReference type="Google" id="ProtNLM"/>
    </source>
</evidence>
<evidence type="ECO:0000313" key="3">
    <source>
        <dbReference type="Proteomes" id="UP000031623"/>
    </source>
</evidence>
<feature type="chain" id="PRO_5001852876" description="TIGR02117 family protein" evidence="1">
    <location>
        <begin position="18"/>
        <end position="234"/>
    </location>
</feature>
<dbReference type="NCBIfam" id="TIGR02117">
    <property type="entry name" value="chp_urease_rgn"/>
    <property type="match status" value="1"/>
</dbReference>
<dbReference type="AlphaFoldDB" id="A0A090AKE5"/>
<sequence length="234" mass="25956">MKILVLLLSLLWLSACATEPYIVKETHGELVSGNKKIYVLSHGWHTSLVIPTEDIEGDLPELKNRFGNTSYIEFGWGDKGFYQAEKVTTGLTLRALFWPSAAVIHAVAVPSSPYDYFPNSEVLAVCLTTQGYASLKKFVANSFYRDEFGHIFELKKGIYGNSQFYEGVGDYYFLNTCNKWTAKGLKSAGMNISTTFKLTAGSVMRYIRANNNLALIIASSKKSTAALRSAVSCR</sequence>
<evidence type="ECO:0000256" key="1">
    <source>
        <dbReference type="SAM" id="SignalP"/>
    </source>
</evidence>
<dbReference type="Proteomes" id="UP000031623">
    <property type="component" value="Chromosome"/>
</dbReference>
<dbReference type="KEGG" id="tig:THII_3732"/>